<dbReference type="FunFam" id="2.60.260.20:FF:000013">
    <property type="entry name" value="DnaJ subfamily B member 11"/>
    <property type="match status" value="1"/>
</dbReference>
<evidence type="ECO:0000313" key="3">
    <source>
        <dbReference type="EMBL" id="KAF1981287.1"/>
    </source>
</evidence>
<dbReference type="Pfam" id="PF01556">
    <property type="entry name" value="DnaJ_C"/>
    <property type="match status" value="1"/>
</dbReference>
<dbReference type="AlphaFoldDB" id="A0A6G1GKK3"/>
<dbReference type="GO" id="GO:0005829">
    <property type="term" value="C:cytosol"/>
    <property type="evidence" value="ECO:0007669"/>
    <property type="project" value="TreeGrafter"/>
</dbReference>
<dbReference type="PANTHER" id="PTHR24078:SF553">
    <property type="entry name" value="DNAJ HOMOLOG SUBFAMILY B MEMBER 5"/>
    <property type="match status" value="1"/>
</dbReference>
<dbReference type="FunFam" id="2.60.260.20:FF:000002">
    <property type="entry name" value="Dnaj homolog subfamily b member"/>
    <property type="match status" value="1"/>
</dbReference>
<name>A0A6G1GKK3_9PEZI</name>
<dbReference type="Gene3D" id="2.60.260.20">
    <property type="entry name" value="Urease metallochaperone UreE, N-terminal domain"/>
    <property type="match status" value="2"/>
</dbReference>
<keyword evidence="4" id="KW-1185">Reference proteome</keyword>
<dbReference type="CDD" id="cd10747">
    <property type="entry name" value="DnaJ_C"/>
    <property type="match status" value="1"/>
</dbReference>
<dbReference type="GO" id="GO:0006457">
    <property type="term" value="P:protein folding"/>
    <property type="evidence" value="ECO:0007669"/>
    <property type="project" value="InterPro"/>
</dbReference>
<dbReference type="OrthoDB" id="550424at2759"/>
<dbReference type="EMBL" id="ML977202">
    <property type="protein sequence ID" value="KAF1981287.1"/>
    <property type="molecule type" value="Genomic_DNA"/>
</dbReference>
<proteinExistence type="predicted"/>
<protein>
    <submittedName>
        <fullName evidence="3">HSP40/DnaJ peptide-binding protein</fullName>
    </submittedName>
</protein>
<dbReference type="InterPro" id="IPR002939">
    <property type="entry name" value="DnaJ_C"/>
</dbReference>
<evidence type="ECO:0000259" key="2">
    <source>
        <dbReference type="Pfam" id="PF01556"/>
    </source>
</evidence>
<dbReference type="PANTHER" id="PTHR24078">
    <property type="entry name" value="DNAJ HOMOLOG SUBFAMILY C MEMBER"/>
    <property type="match status" value="1"/>
</dbReference>
<dbReference type="Proteomes" id="UP000800041">
    <property type="component" value="Unassembled WGS sequence"/>
</dbReference>
<dbReference type="GO" id="GO:0051087">
    <property type="term" value="F:protein-folding chaperone binding"/>
    <property type="evidence" value="ECO:0007669"/>
    <property type="project" value="TreeGrafter"/>
</dbReference>
<reference evidence="3" key="1">
    <citation type="journal article" date="2020" name="Stud. Mycol.">
        <title>101 Dothideomycetes genomes: a test case for predicting lifestyles and emergence of pathogens.</title>
        <authorList>
            <person name="Haridas S."/>
            <person name="Albert R."/>
            <person name="Binder M."/>
            <person name="Bloem J."/>
            <person name="Labutti K."/>
            <person name="Salamov A."/>
            <person name="Andreopoulos B."/>
            <person name="Baker S."/>
            <person name="Barry K."/>
            <person name="Bills G."/>
            <person name="Bluhm B."/>
            <person name="Cannon C."/>
            <person name="Castanera R."/>
            <person name="Culley D."/>
            <person name="Daum C."/>
            <person name="Ezra D."/>
            <person name="Gonzalez J."/>
            <person name="Henrissat B."/>
            <person name="Kuo A."/>
            <person name="Liang C."/>
            <person name="Lipzen A."/>
            <person name="Lutzoni F."/>
            <person name="Magnuson J."/>
            <person name="Mondo S."/>
            <person name="Nolan M."/>
            <person name="Ohm R."/>
            <person name="Pangilinan J."/>
            <person name="Park H.-J."/>
            <person name="Ramirez L."/>
            <person name="Alfaro M."/>
            <person name="Sun H."/>
            <person name="Tritt A."/>
            <person name="Yoshinaga Y."/>
            <person name="Zwiers L.-H."/>
            <person name="Turgeon B."/>
            <person name="Goodwin S."/>
            <person name="Spatafora J."/>
            <person name="Crous P."/>
            <person name="Grigoriev I."/>
        </authorList>
    </citation>
    <scope>NUCLEOTIDE SEQUENCE</scope>
    <source>
        <strain evidence="3">CBS 113979</strain>
    </source>
</reference>
<dbReference type="SUPFAM" id="SSF49493">
    <property type="entry name" value="HSP40/DnaJ peptide-binding domain"/>
    <property type="match status" value="2"/>
</dbReference>
<feature type="domain" description="Chaperone DnaJ C-terminal" evidence="2">
    <location>
        <begin position="13"/>
        <end position="170"/>
    </location>
</feature>
<evidence type="ECO:0000313" key="4">
    <source>
        <dbReference type="Proteomes" id="UP000800041"/>
    </source>
</evidence>
<keyword evidence="1" id="KW-0143">Chaperone</keyword>
<dbReference type="GO" id="GO:0006413">
    <property type="term" value="P:translational initiation"/>
    <property type="evidence" value="ECO:0007669"/>
    <property type="project" value="TreeGrafter"/>
</dbReference>
<feature type="non-terminal residue" evidence="3">
    <location>
        <position position="1"/>
    </location>
</feature>
<sequence>RPASPPQTVEILERPLPITLDEVFTGTTKRLKVKRQTYDRRTKEYGSETCTLDVPIKRGLKPGSKIKFTNVGDQSEKGTQDIHFILKEERHPLFTRDGLDLHATISIDLLESLCGWSRKLTAIDGRTLHVSSDGPSGPGWTLRFAGLGLPSTRDSQRMGNLIVGVAVQYPSQLSSRKKDILRQVLQGN</sequence>
<organism evidence="3 4">
    <name type="scientific">Aulographum hederae CBS 113979</name>
    <dbReference type="NCBI Taxonomy" id="1176131"/>
    <lineage>
        <taxon>Eukaryota</taxon>
        <taxon>Fungi</taxon>
        <taxon>Dikarya</taxon>
        <taxon>Ascomycota</taxon>
        <taxon>Pezizomycotina</taxon>
        <taxon>Dothideomycetes</taxon>
        <taxon>Pleosporomycetidae</taxon>
        <taxon>Aulographales</taxon>
        <taxon>Aulographaceae</taxon>
    </lineage>
</organism>
<gene>
    <name evidence="3" type="ORF">K402DRAFT_342726</name>
</gene>
<evidence type="ECO:0000256" key="1">
    <source>
        <dbReference type="ARBA" id="ARBA00023186"/>
    </source>
</evidence>
<accession>A0A6G1GKK3</accession>
<dbReference type="GO" id="GO:0051082">
    <property type="term" value="F:unfolded protein binding"/>
    <property type="evidence" value="ECO:0007669"/>
    <property type="project" value="InterPro"/>
</dbReference>
<dbReference type="InterPro" id="IPR008971">
    <property type="entry name" value="HSP40/DnaJ_pept-bd"/>
</dbReference>
<dbReference type="InterPro" id="IPR051339">
    <property type="entry name" value="DnaJ_subfamily_B"/>
</dbReference>